<name>A0A2M7R8A2_9BACT</name>
<dbReference type="PROSITE" id="PS51987">
    <property type="entry name" value="GS_CATALYTIC"/>
    <property type="match status" value="1"/>
</dbReference>
<evidence type="ECO:0000313" key="5">
    <source>
        <dbReference type="EMBL" id="PIY91030.1"/>
    </source>
</evidence>
<proteinExistence type="inferred from homology"/>
<dbReference type="PANTHER" id="PTHR43785">
    <property type="entry name" value="GAMMA-GLUTAMYLPUTRESCINE SYNTHETASE"/>
    <property type="match status" value="1"/>
</dbReference>
<accession>A0A2M7R8A2</accession>
<dbReference type="EMBL" id="PFLX01000008">
    <property type="protein sequence ID" value="PIY91030.1"/>
    <property type="molecule type" value="Genomic_DNA"/>
</dbReference>
<dbReference type="InterPro" id="IPR014746">
    <property type="entry name" value="Gln_synth/guanido_kin_cat_dom"/>
</dbReference>
<feature type="domain" description="GS catalytic" evidence="4">
    <location>
        <begin position="1"/>
        <end position="123"/>
    </location>
</feature>
<dbReference type="GO" id="GO:0004356">
    <property type="term" value="F:glutamine synthetase activity"/>
    <property type="evidence" value="ECO:0007669"/>
    <property type="project" value="InterPro"/>
</dbReference>
<feature type="non-terminal residue" evidence="5">
    <location>
        <position position="1"/>
    </location>
</feature>
<dbReference type="AlphaFoldDB" id="A0A2M7R8A2"/>
<evidence type="ECO:0000256" key="2">
    <source>
        <dbReference type="PROSITE-ProRule" id="PRU01331"/>
    </source>
</evidence>
<protein>
    <submittedName>
        <fullName evidence="5">Glutamine synthetase</fullName>
    </submittedName>
</protein>
<evidence type="ECO:0000256" key="1">
    <source>
        <dbReference type="ARBA" id="ARBA00022598"/>
    </source>
</evidence>
<evidence type="ECO:0000313" key="6">
    <source>
        <dbReference type="Proteomes" id="UP000230055"/>
    </source>
</evidence>
<dbReference type="Gene3D" id="3.30.590.10">
    <property type="entry name" value="Glutamine synthetase/guanido kinase, catalytic domain"/>
    <property type="match status" value="1"/>
</dbReference>
<evidence type="ECO:0000256" key="3">
    <source>
        <dbReference type="RuleBase" id="RU000384"/>
    </source>
</evidence>
<evidence type="ECO:0000259" key="4">
    <source>
        <dbReference type="PROSITE" id="PS51987"/>
    </source>
</evidence>
<dbReference type="InterPro" id="IPR008146">
    <property type="entry name" value="Gln_synth_cat_dom"/>
</dbReference>
<comment type="caution">
    <text evidence="5">The sequence shown here is derived from an EMBL/GenBank/DDBJ whole genome shotgun (WGS) entry which is preliminary data.</text>
</comment>
<reference evidence="6" key="1">
    <citation type="submission" date="2017-09" db="EMBL/GenBank/DDBJ databases">
        <title>Depth-based differentiation of microbial function through sediment-hosted aquifers and enrichment of novel symbionts in the deep terrestrial subsurface.</title>
        <authorList>
            <person name="Probst A.J."/>
            <person name="Ladd B."/>
            <person name="Jarett J.K."/>
            <person name="Geller-Mcgrath D.E."/>
            <person name="Sieber C.M.K."/>
            <person name="Emerson J.B."/>
            <person name="Anantharaman K."/>
            <person name="Thomas B.C."/>
            <person name="Malmstrom R."/>
            <person name="Stieglmeier M."/>
            <person name="Klingl A."/>
            <person name="Woyke T."/>
            <person name="Ryan C.M."/>
            <person name="Banfield J.F."/>
        </authorList>
    </citation>
    <scope>NUCLEOTIDE SEQUENCE [LARGE SCALE GENOMIC DNA]</scope>
</reference>
<dbReference type="Pfam" id="PF00120">
    <property type="entry name" value="Gln-synt_C"/>
    <property type="match status" value="1"/>
</dbReference>
<sequence>TRIELRSPDSGCNIYLALAIIQAAGIQGIKENLKFPPPQEKDIFEMTKAEMKRKRIKTLSKNLKEALELFKSSKLTKETFGKHIFQKIIENKEIEWQKYKKAVGKKYEKGVSPYEIKEYLPVL</sequence>
<organism evidence="5 6">
    <name type="scientific">Candidatus Nealsonbacteria bacterium CG_4_10_14_0_8_um_filter_35_10</name>
    <dbReference type="NCBI Taxonomy" id="1974683"/>
    <lineage>
        <taxon>Bacteria</taxon>
        <taxon>Candidatus Nealsoniibacteriota</taxon>
    </lineage>
</organism>
<dbReference type="Proteomes" id="UP000230055">
    <property type="component" value="Unassembled WGS sequence"/>
</dbReference>
<dbReference type="SUPFAM" id="SSF55931">
    <property type="entry name" value="Glutamine synthetase/guanido kinase"/>
    <property type="match status" value="1"/>
</dbReference>
<dbReference type="PANTHER" id="PTHR43785:SF12">
    <property type="entry name" value="TYPE-1 GLUTAMINE SYNTHETASE 2"/>
    <property type="match status" value="1"/>
</dbReference>
<comment type="similarity">
    <text evidence="2 3">Belongs to the glutamine synthetase family.</text>
</comment>
<gene>
    <name evidence="5" type="ORF">COY72_00275</name>
</gene>
<keyword evidence="1" id="KW-0436">Ligase</keyword>